<dbReference type="EMBL" id="FQVL01000008">
    <property type="protein sequence ID" value="SHF12780.1"/>
    <property type="molecule type" value="Genomic_DNA"/>
</dbReference>
<evidence type="ECO:0000313" key="2">
    <source>
        <dbReference type="Proteomes" id="UP000184476"/>
    </source>
</evidence>
<evidence type="ECO:0000313" key="1">
    <source>
        <dbReference type="EMBL" id="SHF12780.1"/>
    </source>
</evidence>
<dbReference type="InterPro" id="IPR009776">
    <property type="entry name" value="Spore_0_M"/>
</dbReference>
<dbReference type="Pfam" id="PF07070">
    <property type="entry name" value="Spo0M"/>
    <property type="match status" value="1"/>
</dbReference>
<reference evidence="1 2" key="1">
    <citation type="submission" date="2016-11" db="EMBL/GenBank/DDBJ databases">
        <authorList>
            <person name="Jaros S."/>
            <person name="Januszkiewicz K."/>
            <person name="Wedrychowicz H."/>
        </authorList>
    </citation>
    <scope>NUCLEOTIDE SEQUENCE [LARGE SCALE GENOMIC DNA]</scope>
    <source>
        <strain evidence="1 2">DSM 44666</strain>
    </source>
</reference>
<gene>
    <name evidence="1" type="ORF">SAMN05444392_10826</name>
</gene>
<dbReference type="Proteomes" id="UP000184476">
    <property type="component" value="Unassembled WGS sequence"/>
</dbReference>
<organism evidence="1 2">
    <name type="scientific">Seinonella peptonophila</name>
    <dbReference type="NCBI Taxonomy" id="112248"/>
    <lineage>
        <taxon>Bacteria</taxon>
        <taxon>Bacillati</taxon>
        <taxon>Bacillota</taxon>
        <taxon>Bacilli</taxon>
        <taxon>Bacillales</taxon>
        <taxon>Thermoactinomycetaceae</taxon>
        <taxon>Seinonella</taxon>
    </lineage>
</organism>
<dbReference type="RefSeq" id="WP_175552366.1">
    <property type="nucleotide sequence ID" value="NZ_FQVL01000008.1"/>
</dbReference>
<sequence length="256" mass="29040">MFKSLLASLGVGAARIDLILFGDCVNMGDEIKGKIVLMGGDVEQVIEGLYVDFNLESRYTDHDTVRKVHEVIQRIPIFKDEFTIEPKQTEEFPFSFTCPLDLPVSSVSTRYYFQTNLEIKQGIDSKDRDYVEVYPVGLLDNFMRGFHRLGLIHYAEGYTGRGGKQIIQFQPTDWLSGEFDEIVFDYQPSYTVNGIGGFYELDKKTSGVMGALADHLDLDEAKGRYHFSPQQLATPEKAEQTIRQFIMTYAKGLIGK</sequence>
<dbReference type="PANTHER" id="PTHR40053:SF1">
    <property type="entry name" value="SPORULATION-CONTROL PROTEIN SPO0M"/>
    <property type="match status" value="1"/>
</dbReference>
<dbReference type="STRING" id="112248.SAMN05444392_10826"/>
<accession>A0A1M4Z439</accession>
<dbReference type="AlphaFoldDB" id="A0A1M4Z439"/>
<name>A0A1M4Z439_9BACL</name>
<keyword evidence="2" id="KW-1185">Reference proteome</keyword>
<proteinExistence type="predicted"/>
<protein>
    <submittedName>
        <fullName evidence="1">Sporulation-control protein</fullName>
    </submittedName>
</protein>
<dbReference type="PANTHER" id="PTHR40053">
    <property type="entry name" value="SPORULATION-CONTROL PROTEIN SPO0M"/>
    <property type="match status" value="1"/>
</dbReference>